<keyword evidence="2" id="KW-1185">Reference proteome</keyword>
<organism evidence="1 2">
    <name type="scientific">Limosa lapponica baueri</name>
    <dbReference type="NCBI Taxonomy" id="1758121"/>
    <lineage>
        <taxon>Eukaryota</taxon>
        <taxon>Metazoa</taxon>
        <taxon>Chordata</taxon>
        <taxon>Craniata</taxon>
        <taxon>Vertebrata</taxon>
        <taxon>Euteleostomi</taxon>
        <taxon>Archelosauria</taxon>
        <taxon>Archosauria</taxon>
        <taxon>Dinosauria</taxon>
        <taxon>Saurischia</taxon>
        <taxon>Theropoda</taxon>
        <taxon>Coelurosauria</taxon>
        <taxon>Aves</taxon>
        <taxon>Neognathae</taxon>
        <taxon>Neoaves</taxon>
        <taxon>Charadriiformes</taxon>
        <taxon>Scolopacidae</taxon>
        <taxon>Limosa</taxon>
    </lineage>
</organism>
<accession>A0A2I0UJI8</accession>
<dbReference type="Proteomes" id="UP000233556">
    <property type="component" value="Unassembled WGS sequence"/>
</dbReference>
<evidence type="ECO:0000313" key="1">
    <source>
        <dbReference type="EMBL" id="PKU46206.1"/>
    </source>
</evidence>
<proteinExistence type="predicted"/>
<name>A0A2I0UJI8_LIMLA</name>
<sequence length="200" mass="22650">MLLLMRRRMWLPFWALSAHCWVMLSFSSTNTPQVLLLRAALNPFSAQPVFVLGITLTRMQDLTFGLVEFYEVGMRTDLKPVQVPLDGLPSFQCINSTTQLGVTSNLAKGALNPTIHVANKDVKQRWSQYRPLRSATHHCSPLGHRSIDHNKLSATIQPIPYPLSIRQLYYNSFPGPRDKLSNFKVIFGLSILLAIKKTNM</sequence>
<reference evidence="2" key="2">
    <citation type="submission" date="2017-12" db="EMBL/GenBank/DDBJ databases">
        <title>Genome sequence of the Bar-tailed Godwit (Limosa lapponica baueri).</title>
        <authorList>
            <person name="Lima N.C.B."/>
            <person name="Parody-Merino A.M."/>
            <person name="Battley P.F."/>
            <person name="Fidler A.E."/>
            <person name="Prosdocimi F."/>
        </authorList>
    </citation>
    <scope>NUCLEOTIDE SEQUENCE [LARGE SCALE GENOMIC DNA]</scope>
</reference>
<protein>
    <submittedName>
        <fullName evidence="1">Uncharacterized protein</fullName>
    </submittedName>
</protein>
<gene>
    <name evidence="1" type="ORF">llap_3480</name>
</gene>
<dbReference type="OrthoDB" id="418242at2759"/>
<dbReference type="EMBL" id="KZ505722">
    <property type="protein sequence ID" value="PKU46206.1"/>
    <property type="molecule type" value="Genomic_DNA"/>
</dbReference>
<evidence type="ECO:0000313" key="2">
    <source>
        <dbReference type="Proteomes" id="UP000233556"/>
    </source>
</evidence>
<reference evidence="2" key="1">
    <citation type="submission" date="2017-11" db="EMBL/GenBank/DDBJ databases">
        <authorList>
            <person name="Lima N.C."/>
            <person name="Parody-Merino A.M."/>
            <person name="Battley P.F."/>
            <person name="Fidler A.E."/>
            <person name="Prosdocimi F."/>
        </authorList>
    </citation>
    <scope>NUCLEOTIDE SEQUENCE [LARGE SCALE GENOMIC DNA]</scope>
</reference>
<dbReference type="AlphaFoldDB" id="A0A2I0UJI8"/>